<sequence>MMYNLQILVLVLLSLLIFANCKTVHGVFSSRLARLYQGQYVTKFCFYGDAQVTFKLNTTSSGKLYFYLDDKWPQVEQSSQCQNKLDMAQYSFGLDSTNGENKFSPWDDPKVWHVLYADSVTCDASVPALDDVTFTLEMLNPDSGGNPTSHCGCDETGLLSFYEVLAFLYFAGAIAYGQRLWQTIQKGGPMHLVIKMLSIAMIYQATGHFLTLIHLLRYSKDGEGYPLLVKLSTAADGLAGYQMLLMMAKLSTGWTLSSSFSTLDPKQLKQISIGVIAVSVFEVILGFWEMTLLLVLVKIVVAGAVGVNISRKITEERSTLRREFYIKFAKCCLTWLLAYPALAIVSLVLPVHFRFKVITWGLLTAQSISILLLYRLFLSRSLYWEVSSLATSTLPLRLDRGYGTKTYNSETRTVRIHKHIAVN</sequence>
<comment type="subcellular location">
    <subcellularLocation>
        <location evidence="1">Membrane</location>
        <topology evidence="1">Multi-pass membrane protein</topology>
    </subcellularLocation>
</comment>
<evidence type="ECO:0000256" key="1">
    <source>
        <dbReference type="ARBA" id="ARBA00004141"/>
    </source>
</evidence>
<feature type="transmembrane region" description="Helical" evidence="6">
    <location>
        <begin position="293"/>
        <end position="310"/>
    </location>
</feature>
<dbReference type="InterPro" id="IPR019336">
    <property type="entry name" value="GPR180/TMEM145_TM"/>
</dbReference>
<protein>
    <recommendedName>
        <fullName evidence="12">Intimal thickness related receptor IRP domain-containing protein</fullName>
    </recommendedName>
</protein>
<feature type="chain" id="PRO_5040823315" description="Intimal thickness related receptor IRP domain-containing protein" evidence="7">
    <location>
        <begin position="22"/>
        <end position="423"/>
    </location>
</feature>
<evidence type="ECO:0000259" key="9">
    <source>
        <dbReference type="Pfam" id="PF21870"/>
    </source>
</evidence>
<keyword evidence="3 6" id="KW-1133">Transmembrane helix</keyword>
<dbReference type="OrthoDB" id="45670at2759"/>
<proteinExistence type="predicted"/>
<keyword evidence="4 6" id="KW-0472">Membrane</keyword>
<comment type="caution">
    <text evidence="10">The sequence shown here is derived from an EMBL/GenBank/DDBJ whole genome shotgun (WGS) entry which is preliminary data.</text>
</comment>
<evidence type="ECO:0000259" key="8">
    <source>
        <dbReference type="Pfam" id="PF10192"/>
    </source>
</evidence>
<evidence type="ECO:0008006" key="12">
    <source>
        <dbReference type="Google" id="ProtNLM"/>
    </source>
</evidence>
<evidence type="ECO:0000313" key="11">
    <source>
        <dbReference type="Proteomes" id="UP001163046"/>
    </source>
</evidence>
<dbReference type="InterPro" id="IPR047831">
    <property type="entry name" value="GPR180/TMEM145"/>
</dbReference>
<organism evidence="10 11">
    <name type="scientific">Desmophyllum pertusum</name>
    <dbReference type="NCBI Taxonomy" id="174260"/>
    <lineage>
        <taxon>Eukaryota</taxon>
        <taxon>Metazoa</taxon>
        <taxon>Cnidaria</taxon>
        <taxon>Anthozoa</taxon>
        <taxon>Hexacorallia</taxon>
        <taxon>Scleractinia</taxon>
        <taxon>Caryophylliina</taxon>
        <taxon>Caryophylliidae</taxon>
        <taxon>Desmophyllum</taxon>
    </lineage>
</organism>
<feature type="domain" description="GPR180-like N-terminal" evidence="9">
    <location>
        <begin position="23"/>
        <end position="123"/>
    </location>
</feature>
<evidence type="ECO:0000256" key="7">
    <source>
        <dbReference type="SAM" id="SignalP"/>
    </source>
</evidence>
<evidence type="ECO:0000313" key="10">
    <source>
        <dbReference type="EMBL" id="KAJ7392820.1"/>
    </source>
</evidence>
<evidence type="ECO:0000256" key="2">
    <source>
        <dbReference type="ARBA" id="ARBA00022692"/>
    </source>
</evidence>
<feature type="domain" description="GPR180/TMEM145 transmembrane" evidence="8">
    <location>
        <begin position="166"/>
        <end position="373"/>
    </location>
</feature>
<dbReference type="AlphaFoldDB" id="A0A9X0DAJ7"/>
<feature type="signal peptide" evidence="7">
    <location>
        <begin position="1"/>
        <end position="21"/>
    </location>
</feature>
<dbReference type="PANTHER" id="PTHR23252">
    <property type="entry name" value="INTIMAL THICKNESS RECEPTOR-RELATED"/>
    <property type="match status" value="1"/>
</dbReference>
<feature type="transmembrane region" description="Helical" evidence="6">
    <location>
        <begin position="331"/>
        <end position="351"/>
    </location>
</feature>
<keyword evidence="11" id="KW-1185">Reference proteome</keyword>
<name>A0A9X0DAJ7_9CNID</name>
<dbReference type="Proteomes" id="UP001163046">
    <property type="component" value="Unassembled WGS sequence"/>
</dbReference>
<keyword evidence="7" id="KW-0732">Signal</keyword>
<evidence type="ECO:0000256" key="4">
    <source>
        <dbReference type="ARBA" id="ARBA00023136"/>
    </source>
</evidence>
<dbReference type="EMBL" id="MU825400">
    <property type="protein sequence ID" value="KAJ7392820.1"/>
    <property type="molecule type" value="Genomic_DNA"/>
</dbReference>
<accession>A0A9X0DAJ7</accession>
<dbReference type="GO" id="GO:0016020">
    <property type="term" value="C:membrane"/>
    <property type="evidence" value="ECO:0007669"/>
    <property type="project" value="UniProtKB-SubCell"/>
</dbReference>
<reference evidence="10" key="1">
    <citation type="submission" date="2023-01" db="EMBL/GenBank/DDBJ databases">
        <title>Genome assembly of the deep-sea coral Lophelia pertusa.</title>
        <authorList>
            <person name="Herrera S."/>
            <person name="Cordes E."/>
        </authorList>
    </citation>
    <scope>NUCLEOTIDE SEQUENCE</scope>
    <source>
        <strain evidence="10">USNM1676648</strain>
        <tissue evidence="10">Polyp</tissue>
    </source>
</reference>
<dbReference type="PANTHER" id="PTHR23252:SF29">
    <property type="entry name" value="INTEGRAL MEMBRANE PROTEIN GPR180"/>
    <property type="match status" value="1"/>
</dbReference>
<evidence type="ECO:0000256" key="3">
    <source>
        <dbReference type="ARBA" id="ARBA00022989"/>
    </source>
</evidence>
<dbReference type="InterPro" id="IPR053880">
    <property type="entry name" value="GPR180-like_N"/>
</dbReference>
<dbReference type="Pfam" id="PF21870">
    <property type="entry name" value="GP180_GOLD"/>
    <property type="match status" value="1"/>
</dbReference>
<keyword evidence="2 6" id="KW-0812">Transmembrane</keyword>
<keyword evidence="5" id="KW-0325">Glycoprotein</keyword>
<dbReference type="GO" id="GO:0019236">
    <property type="term" value="P:response to pheromone"/>
    <property type="evidence" value="ECO:0007669"/>
    <property type="project" value="InterPro"/>
</dbReference>
<dbReference type="Pfam" id="PF10192">
    <property type="entry name" value="GPR180-TMEM145_TM"/>
    <property type="match status" value="1"/>
</dbReference>
<evidence type="ECO:0000256" key="6">
    <source>
        <dbReference type="SAM" id="Phobius"/>
    </source>
</evidence>
<feature type="transmembrane region" description="Helical" evidence="6">
    <location>
        <begin position="357"/>
        <end position="378"/>
    </location>
</feature>
<evidence type="ECO:0000256" key="5">
    <source>
        <dbReference type="ARBA" id="ARBA00023180"/>
    </source>
</evidence>
<dbReference type="GO" id="GO:0007186">
    <property type="term" value="P:G protein-coupled receptor signaling pathway"/>
    <property type="evidence" value="ECO:0007669"/>
    <property type="project" value="InterPro"/>
</dbReference>
<gene>
    <name evidence="10" type="ORF">OS493_010480</name>
</gene>